<dbReference type="RefSeq" id="WP_377915823.1">
    <property type="nucleotide sequence ID" value="NZ_JBHSKS010000009.1"/>
</dbReference>
<name>A0ABW0BZ55_9BACT</name>
<evidence type="ECO:0000256" key="1">
    <source>
        <dbReference type="SAM" id="MobiDB-lite"/>
    </source>
</evidence>
<evidence type="ECO:0000259" key="2">
    <source>
        <dbReference type="PROSITE" id="PS50093"/>
    </source>
</evidence>
<organism evidence="3 4">
    <name type="scientific">Algoriphagus aquatilis</name>
    <dbReference type="NCBI Taxonomy" id="490186"/>
    <lineage>
        <taxon>Bacteria</taxon>
        <taxon>Pseudomonadati</taxon>
        <taxon>Bacteroidota</taxon>
        <taxon>Cytophagia</taxon>
        <taxon>Cytophagales</taxon>
        <taxon>Cyclobacteriaceae</taxon>
        <taxon>Algoriphagus</taxon>
    </lineage>
</organism>
<dbReference type="SMART" id="SM00089">
    <property type="entry name" value="PKD"/>
    <property type="match status" value="1"/>
</dbReference>
<reference evidence="4" key="1">
    <citation type="journal article" date="2019" name="Int. J. Syst. Evol. Microbiol.">
        <title>The Global Catalogue of Microorganisms (GCM) 10K type strain sequencing project: providing services to taxonomists for standard genome sequencing and annotation.</title>
        <authorList>
            <consortium name="The Broad Institute Genomics Platform"/>
            <consortium name="The Broad Institute Genome Sequencing Center for Infectious Disease"/>
            <person name="Wu L."/>
            <person name="Ma J."/>
        </authorList>
    </citation>
    <scope>NUCLEOTIDE SEQUENCE [LARGE SCALE GENOMIC DNA]</scope>
    <source>
        <strain evidence="4">CGMCC 1.7030</strain>
    </source>
</reference>
<dbReference type="InterPro" id="IPR022409">
    <property type="entry name" value="PKD/Chitinase_dom"/>
</dbReference>
<protein>
    <submittedName>
        <fullName evidence="3">PKD domain-containing protein</fullName>
    </submittedName>
</protein>
<dbReference type="InterPro" id="IPR035986">
    <property type="entry name" value="PKD_dom_sf"/>
</dbReference>
<dbReference type="InterPro" id="IPR013783">
    <property type="entry name" value="Ig-like_fold"/>
</dbReference>
<keyword evidence="4" id="KW-1185">Reference proteome</keyword>
<sequence length="805" mass="89411">MTIPLSRAFVFISLLLLLESILEKVKALRIICVVVFWLVEIAPTLGQIGFPYCETFQTPGTQAKTIFGGDARLTEGVLRLTSNQNDQRGYVYIDVPFPSTYGLKVEFEFFIYGGIGLFQADGLSMFLFDGDSPSFSPGGFGGSLGYAQRGNEPGLSKAYLGVGFDVFGNFGNTTEGRVGGFSSLDQNGRAPNSIVLRGPGSGFTGYPFVVGRKTMEMGTDKDGFNPGAQFPISSGGSGTSRVTDPMKPGYRRVNLELQPDPDGNGFFITLTMLVTTQENLPRQVTIFDRPFNFPAPKNLKIGFGASTGGFNNFHEIRNLKVEVSADDALRDPQGVDFSEIATCAGQENQFFITDEEVLLPNENSVIRCLQFYKSLEDIEEESGDLCSQARCLEQNRVLIVPQGIFQASDQAGGFTFFPNEDYIDQEVTVYYTITDSYGKTSKGNAMTLKIQESPEPIRLLKKGEQASLSVIEICEGETVQMLGEGNEVYERFEWMKDGVLIPNATQSEFAIAEEGEYEIIGYNRKNCPAISNKVRVKFPDYPDLNFDQPLVLCEIGKTFNLSSLIEGFDLSKFDYRLSGNGRTLINEELKAIKQSGNYQIQVKPKELTCYSDPIDIEIFIQEIPLNVNFEFEVEGTGIKDDTGGGIFPDDVIQFEDLSDERAVKWDWDFGDGQKSTEKNPKHIFGKKGIFQVKLTVTDKYGCQSTFEKELSITKSYRLMIPTGFTPGEVDNKTFLPKYKGLVSFQLFIFNSWGELIFSTTDLNTSGWDGMLDGTVQDAGVYFFRVKGVATDGEKVDENGKFRLIR</sequence>
<evidence type="ECO:0000313" key="3">
    <source>
        <dbReference type="EMBL" id="MFC5192630.1"/>
    </source>
</evidence>
<dbReference type="Pfam" id="PF18911">
    <property type="entry name" value="PKD_4"/>
    <property type="match status" value="1"/>
</dbReference>
<dbReference type="PROSITE" id="PS50093">
    <property type="entry name" value="PKD"/>
    <property type="match status" value="1"/>
</dbReference>
<comment type="caution">
    <text evidence="3">The sequence shown here is derived from an EMBL/GenBank/DDBJ whole genome shotgun (WGS) entry which is preliminary data.</text>
</comment>
<dbReference type="Gene3D" id="2.60.40.10">
    <property type="entry name" value="Immunoglobulins"/>
    <property type="match status" value="1"/>
</dbReference>
<dbReference type="InterPro" id="IPR000601">
    <property type="entry name" value="PKD_dom"/>
</dbReference>
<proteinExistence type="predicted"/>
<dbReference type="Proteomes" id="UP001596163">
    <property type="component" value="Unassembled WGS sequence"/>
</dbReference>
<evidence type="ECO:0000313" key="4">
    <source>
        <dbReference type="Proteomes" id="UP001596163"/>
    </source>
</evidence>
<dbReference type="SUPFAM" id="SSF49299">
    <property type="entry name" value="PKD domain"/>
    <property type="match status" value="1"/>
</dbReference>
<dbReference type="CDD" id="cd00146">
    <property type="entry name" value="PKD"/>
    <property type="match status" value="1"/>
</dbReference>
<dbReference type="Gene3D" id="2.60.120.200">
    <property type="match status" value="1"/>
</dbReference>
<dbReference type="EMBL" id="JBHSKS010000009">
    <property type="protein sequence ID" value="MFC5192630.1"/>
    <property type="molecule type" value="Genomic_DNA"/>
</dbReference>
<accession>A0ABW0BZ55</accession>
<dbReference type="SUPFAM" id="SSF49899">
    <property type="entry name" value="Concanavalin A-like lectins/glucanases"/>
    <property type="match status" value="1"/>
</dbReference>
<feature type="compositionally biased region" description="Polar residues" evidence="1">
    <location>
        <begin position="231"/>
        <end position="242"/>
    </location>
</feature>
<gene>
    <name evidence="3" type="ORF">ACFPIK_12710</name>
</gene>
<feature type="domain" description="PKD" evidence="2">
    <location>
        <begin position="652"/>
        <end position="713"/>
    </location>
</feature>
<feature type="region of interest" description="Disordered" evidence="1">
    <location>
        <begin position="223"/>
        <end position="246"/>
    </location>
</feature>
<dbReference type="InterPro" id="IPR013320">
    <property type="entry name" value="ConA-like_dom_sf"/>
</dbReference>